<evidence type="ECO:0000313" key="2">
    <source>
        <dbReference type="Proteomes" id="UP000537141"/>
    </source>
</evidence>
<gene>
    <name evidence="1" type="ORF">HNQ55_002636</name>
</gene>
<name>A0A7X0TU94_9GAMM</name>
<evidence type="ECO:0000313" key="1">
    <source>
        <dbReference type="EMBL" id="MBB6544112.1"/>
    </source>
</evidence>
<accession>A0A7X0TU94</accession>
<organism evidence="1 2">
    <name type="scientific">Thalassotalea piscium</name>
    <dbReference type="NCBI Taxonomy" id="1230533"/>
    <lineage>
        <taxon>Bacteria</taxon>
        <taxon>Pseudomonadati</taxon>
        <taxon>Pseudomonadota</taxon>
        <taxon>Gammaproteobacteria</taxon>
        <taxon>Alteromonadales</taxon>
        <taxon>Colwelliaceae</taxon>
        <taxon>Thalassotalea</taxon>
    </lineage>
</organism>
<dbReference type="Pfam" id="PF05621">
    <property type="entry name" value="TniB"/>
    <property type="match status" value="1"/>
</dbReference>
<dbReference type="SUPFAM" id="SSF52540">
    <property type="entry name" value="P-loop containing nucleoside triphosphate hydrolases"/>
    <property type="match status" value="1"/>
</dbReference>
<sequence>MTKLLMKQSPRINDATNDFLDTHFDTPDMEIIQDAIAQSHATHHTECVQGMHLIGQAGTGKSYIVEDYASNYPRYFEEGQEVVPVLYVSLIQKSTSYSLIARSLRKLTGLRRISGREEDLQARLSNRLIAAKTELVIIDESQHLTRESSAISAQHAADAIKSLMDETGIPFLCVGIDSSLDLLMGKSKFKKEKQLKRRNRRMYQVQPYQLGSEHWKDLMTQYQEVLSCTEDLTSDSMLKRMHIATSGLFGDLTPLFKEAIEIAGDSRLIDLKVLEKAYIEFQPQSELLFNPFKASMTTIEAEITHRLDAAREAASVE</sequence>
<proteinExistence type="predicted"/>
<dbReference type="EMBL" id="JACHHU010000024">
    <property type="protein sequence ID" value="MBB6544112.1"/>
    <property type="molecule type" value="Genomic_DNA"/>
</dbReference>
<reference evidence="1 2" key="1">
    <citation type="submission" date="2020-08" db="EMBL/GenBank/DDBJ databases">
        <title>Genomic Encyclopedia of Type Strains, Phase IV (KMG-IV): sequencing the most valuable type-strain genomes for metagenomic binning, comparative biology and taxonomic classification.</title>
        <authorList>
            <person name="Goeker M."/>
        </authorList>
    </citation>
    <scope>NUCLEOTIDE SEQUENCE [LARGE SCALE GENOMIC DNA]</scope>
    <source>
        <strain evidence="1 2">DSM 26287</strain>
    </source>
</reference>
<dbReference type="AlphaFoldDB" id="A0A7X0TU94"/>
<keyword evidence="2" id="KW-1185">Reference proteome</keyword>
<dbReference type="Proteomes" id="UP000537141">
    <property type="component" value="Unassembled WGS sequence"/>
</dbReference>
<dbReference type="Gene3D" id="3.40.50.300">
    <property type="entry name" value="P-loop containing nucleotide triphosphate hydrolases"/>
    <property type="match status" value="1"/>
</dbReference>
<dbReference type="RefSeq" id="WP_184424928.1">
    <property type="nucleotide sequence ID" value="NZ_AP027362.1"/>
</dbReference>
<dbReference type="InterPro" id="IPR008868">
    <property type="entry name" value="TniB"/>
</dbReference>
<dbReference type="InterPro" id="IPR027417">
    <property type="entry name" value="P-loop_NTPase"/>
</dbReference>
<comment type="caution">
    <text evidence="1">The sequence shown here is derived from an EMBL/GenBank/DDBJ whole genome shotgun (WGS) entry which is preliminary data.</text>
</comment>
<protein>
    <submittedName>
        <fullName evidence="1">DNA transposition AAA+ family ATPase</fullName>
    </submittedName>
</protein>